<evidence type="ECO:0008006" key="5">
    <source>
        <dbReference type="Google" id="ProtNLM"/>
    </source>
</evidence>
<dbReference type="GO" id="GO:0003723">
    <property type="term" value="F:RNA binding"/>
    <property type="evidence" value="ECO:0007669"/>
    <property type="project" value="TreeGrafter"/>
</dbReference>
<dbReference type="AlphaFoldDB" id="A0A7S1G9Z5"/>
<dbReference type="GO" id="GO:0022627">
    <property type="term" value="C:cytosolic small ribosomal subunit"/>
    <property type="evidence" value="ECO:0007669"/>
    <property type="project" value="TreeGrafter"/>
</dbReference>
<evidence type="ECO:0000313" key="4">
    <source>
        <dbReference type="EMBL" id="CAD8917267.1"/>
    </source>
</evidence>
<dbReference type="PANTHER" id="PTHR11710">
    <property type="entry name" value="40S RIBOSOMAL PROTEIN S19"/>
    <property type="match status" value="1"/>
</dbReference>
<dbReference type="SMART" id="SM01413">
    <property type="entry name" value="Ribosomal_S19e"/>
    <property type="match status" value="1"/>
</dbReference>
<dbReference type="Pfam" id="PF01090">
    <property type="entry name" value="Ribosomal_S19e"/>
    <property type="match status" value="1"/>
</dbReference>
<protein>
    <recommendedName>
        <fullName evidence="5">40S ribosomal protein S19</fullName>
    </recommendedName>
</protein>
<name>A0A7S1G9Z5_9STRA</name>
<organism evidence="4">
    <name type="scientific">Bicosoecida sp. CB-2014</name>
    <dbReference type="NCBI Taxonomy" id="1486930"/>
    <lineage>
        <taxon>Eukaryota</taxon>
        <taxon>Sar</taxon>
        <taxon>Stramenopiles</taxon>
        <taxon>Bigyra</taxon>
        <taxon>Opalozoa</taxon>
        <taxon>Bicosoecida</taxon>
    </lineage>
</organism>
<accession>A0A7S1G9Z5</accession>
<dbReference type="GO" id="GO:0000028">
    <property type="term" value="P:ribosomal small subunit assembly"/>
    <property type="evidence" value="ECO:0007669"/>
    <property type="project" value="TreeGrafter"/>
</dbReference>
<evidence type="ECO:0000256" key="3">
    <source>
        <dbReference type="ARBA" id="ARBA00023274"/>
    </source>
</evidence>
<dbReference type="FunFam" id="1.10.10.10:FF:000118">
    <property type="entry name" value="40S ribosomal protein S19"/>
    <property type="match status" value="1"/>
</dbReference>
<keyword evidence="2" id="KW-0689">Ribosomal protein</keyword>
<proteinExistence type="inferred from homology"/>
<dbReference type="EMBL" id="HBFS01015717">
    <property type="protein sequence ID" value="CAD8917267.1"/>
    <property type="molecule type" value="Transcribed_RNA"/>
</dbReference>
<evidence type="ECO:0000256" key="1">
    <source>
        <dbReference type="ARBA" id="ARBA00010014"/>
    </source>
</evidence>
<dbReference type="InterPro" id="IPR036390">
    <property type="entry name" value="WH_DNA-bd_sf"/>
</dbReference>
<dbReference type="SUPFAM" id="SSF46785">
    <property type="entry name" value="Winged helix' DNA-binding domain"/>
    <property type="match status" value="1"/>
</dbReference>
<dbReference type="InterPro" id="IPR036388">
    <property type="entry name" value="WH-like_DNA-bd_sf"/>
</dbReference>
<dbReference type="InterPro" id="IPR001266">
    <property type="entry name" value="Ribosomal_eS19"/>
</dbReference>
<dbReference type="Gene3D" id="1.10.10.10">
    <property type="entry name" value="Winged helix-like DNA-binding domain superfamily/Winged helix DNA-binding domain"/>
    <property type="match status" value="1"/>
</dbReference>
<evidence type="ECO:0000256" key="2">
    <source>
        <dbReference type="ARBA" id="ARBA00022980"/>
    </source>
</evidence>
<dbReference type="GO" id="GO:0006412">
    <property type="term" value="P:translation"/>
    <property type="evidence" value="ECO:0007669"/>
    <property type="project" value="InterPro"/>
</dbReference>
<keyword evidence="3" id="KW-0687">Ribonucleoprotein</keyword>
<dbReference type="GO" id="GO:0003735">
    <property type="term" value="F:structural constituent of ribosome"/>
    <property type="evidence" value="ECO:0007669"/>
    <property type="project" value="InterPro"/>
</dbReference>
<dbReference type="PANTHER" id="PTHR11710:SF0">
    <property type="entry name" value="40S RIBOSOMAL PROTEIN S19"/>
    <property type="match status" value="1"/>
</dbReference>
<reference evidence="4" key="1">
    <citation type="submission" date="2021-01" db="EMBL/GenBank/DDBJ databases">
        <authorList>
            <person name="Corre E."/>
            <person name="Pelletier E."/>
            <person name="Niang G."/>
            <person name="Scheremetjew M."/>
            <person name="Finn R."/>
            <person name="Kale V."/>
            <person name="Holt S."/>
            <person name="Cochrane G."/>
            <person name="Meng A."/>
            <person name="Brown T."/>
            <person name="Cohen L."/>
        </authorList>
    </citation>
    <scope>NUCLEOTIDE SEQUENCE</scope>
    <source>
        <strain evidence="4">Ms1</strain>
    </source>
</reference>
<gene>
    <name evidence="4" type="ORF">BSP0115_LOCUS10528</name>
</gene>
<sequence length="150" mass="16318">MADEFEGTRGATLRDVGAAEFIATFAAFLKKQGKLELPKWVDLVKTGTGREMCPIDPDWFYTRTAAVARKVYLRPGVGLGALKRVFGGAKRLGVNRNKFKDGSGAVIRTALIQLNALGLVEVSEDGRGRRVTRKGQQALDRIAGQIINAE</sequence>
<comment type="similarity">
    <text evidence="1">Belongs to the eukaryotic ribosomal protein eS19 family.</text>
</comment>